<evidence type="ECO:0000256" key="2">
    <source>
        <dbReference type="ARBA" id="ARBA00022840"/>
    </source>
</evidence>
<evidence type="ECO:0000313" key="5">
    <source>
        <dbReference type="EMBL" id="XIA19881.1"/>
    </source>
</evidence>
<reference evidence="5" key="1">
    <citation type="submission" date="2024-10" db="EMBL/GenBank/DDBJ databases">
        <authorList>
            <person name="Lesea H.P."/>
            <person name="Kuehl J.V."/>
            <person name="Chandonia J.-M."/>
        </authorList>
    </citation>
    <scope>NUCLEOTIDE SEQUENCE</scope>
    <source>
        <strain evidence="5">FW102-FHT14D07</strain>
    </source>
</reference>
<organism evidence="5">
    <name type="scientific">Rhodanobacter sp. FW102-FHT14D07</name>
    <dbReference type="NCBI Taxonomy" id="3351462"/>
    <lineage>
        <taxon>Bacteria</taxon>
        <taxon>Pseudomonadati</taxon>
        <taxon>Pseudomonadota</taxon>
        <taxon>Gammaproteobacteria</taxon>
        <taxon>Lysobacterales</taxon>
        <taxon>Rhodanobacteraceae</taxon>
        <taxon>Rhodanobacter</taxon>
    </lineage>
</organism>
<dbReference type="PANTHER" id="PTHR11361:SF34">
    <property type="entry name" value="DNA MISMATCH REPAIR PROTEIN MSH1, MITOCHONDRIAL"/>
    <property type="match status" value="1"/>
</dbReference>
<dbReference type="InterPro" id="IPR027417">
    <property type="entry name" value="P-loop_NTPase"/>
</dbReference>
<dbReference type="SUPFAM" id="SSF52540">
    <property type="entry name" value="P-loop containing nucleoside triphosphate hydrolases"/>
    <property type="match status" value="1"/>
</dbReference>
<evidence type="ECO:0000256" key="3">
    <source>
        <dbReference type="ARBA" id="ARBA00023125"/>
    </source>
</evidence>
<dbReference type="InterPro" id="IPR045076">
    <property type="entry name" value="MutS"/>
</dbReference>
<accession>A0AB74UUG3</accession>
<dbReference type="GO" id="GO:0005524">
    <property type="term" value="F:ATP binding"/>
    <property type="evidence" value="ECO:0007669"/>
    <property type="project" value="UniProtKB-KW"/>
</dbReference>
<feature type="domain" description="DNA mismatch repair proteins mutS family" evidence="4">
    <location>
        <begin position="322"/>
        <end position="507"/>
    </location>
</feature>
<dbReference type="GO" id="GO:0005829">
    <property type="term" value="C:cytosol"/>
    <property type="evidence" value="ECO:0007669"/>
    <property type="project" value="TreeGrafter"/>
</dbReference>
<dbReference type="GO" id="GO:0030983">
    <property type="term" value="F:mismatched DNA binding"/>
    <property type="evidence" value="ECO:0007669"/>
    <property type="project" value="InterPro"/>
</dbReference>
<keyword evidence="1" id="KW-0547">Nucleotide-binding</keyword>
<name>A0AB74UUG3_9GAMM</name>
<dbReference type="EMBL" id="CP170721">
    <property type="protein sequence ID" value="XIA19881.1"/>
    <property type="molecule type" value="Genomic_DNA"/>
</dbReference>
<dbReference type="GO" id="GO:0140664">
    <property type="term" value="F:ATP-dependent DNA damage sensor activity"/>
    <property type="evidence" value="ECO:0007669"/>
    <property type="project" value="InterPro"/>
</dbReference>
<gene>
    <name evidence="5" type="ORF">ACFYG5_07070</name>
</gene>
<dbReference type="GO" id="GO:0006298">
    <property type="term" value="P:mismatch repair"/>
    <property type="evidence" value="ECO:0007669"/>
    <property type="project" value="InterPro"/>
</dbReference>
<proteinExistence type="predicted"/>
<dbReference type="SMART" id="SM00534">
    <property type="entry name" value="MUTSac"/>
    <property type="match status" value="1"/>
</dbReference>
<dbReference type="PANTHER" id="PTHR11361">
    <property type="entry name" value="DNA MISMATCH REPAIR PROTEIN MUTS FAMILY MEMBER"/>
    <property type="match status" value="1"/>
</dbReference>
<keyword evidence="3" id="KW-0238">DNA-binding</keyword>
<keyword evidence="2" id="KW-0067">ATP-binding</keyword>
<dbReference type="Pfam" id="PF00488">
    <property type="entry name" value="MutS_V"/>
    <property type="match status" value="1"/>
</dbReference>
<dbReference type="AlphaFoldDB" id="A0AB74UUG3"/>
<sequence>MKALLMHPDRDVDLQRPMPEHEADLRQDLALDVLLDAMAGEDTFLFEMARKALLLGPSNDTNTVVYRQDIVRDALAHSDVLRQCYELAVEAIEGKRKSYWSFTGNYPSSILHGAVSVLGIFIDVLEKLRALTVAHGTGFESRGLKALCAMLRSEFDDAYLARVRTHLTELKLDQGVLLSAQLSQGNVGTSYTLREAAYSRPYWLDRLWSKRESGYTFRIADRDQAGAQALSDLRNRGINEVANALAQAMEHILGFFEMLRAELAFYVGCVNLHAKLTALGVTNCFPQVAGTRRLQFRGLCDASLALSMGRSVVGNALDADDKQLAIVTGANQGGKSSFLRSVGLAQLMMQSGMFVAAESFAGELCAGLFTHAKREEDATLRSGKFDEELRRLSAIVDRLRPGAVVLFNESFASTNELEGSEIARQVVGALLERGIKVFFVTHLYTFARGLFDHPPDGAIFLRAERLDDGRRTFRIIEGEPLQTSHGVDLYREVFGDDTVRTGDLMAAAQAGTCVIRSD</sequence>
<evidence type="ECO:0000259" key="4">
    <source>
        <dbReference type="SMART" id="SM00534"/>
    </source>
</evidence>
<dbReference type="InterPro" id="IPR000432">
    <property type="entry name" value="DNA_mismatch_repair_MutS_C"/>
</dbReference>
<dbReference type="Gene3D" id="3.40.50.300">
    <property type="entry name" value="P-loop containing nucleotide triphosphate hydrolases"/>
    <property type="match status" value="1"/>
</dbReference>
<evidence type="ECO:0000256" key="1">
    <source>
        <dbReference type="ARBA" id="ARBA00022741"/>
    </source>
</evidence>
<dbReference type="RefSeq" id="WP_235644567.1">
    <property type="nucleotide sequence ID" value="NZ_CP170721.1"/>
</dbReference>
<protein>
    <recommendedName>
        <fullName evidence="4">DNA mismatch repair proteins mutS family domain-containing protein</fullName>
    </recommendedName>
</protein>